<sequence length="53" mass="6004">IFRYVIGLSLDSPRRFALLNCSVNVIEKKNGDWSVLHWGDVSHLGDSESLDDE</sequence>
<dbReference type="Gene3D" id="3.40.50.1240">
    <property type="entry name" value="Phosphoglycerate mutase-like"/>
    <property type="match status" value="1"/>
</dbReference>
<dbReference type="InterPro" id="IPR029033">
    <property type="entry name" value="His_PPase_superfam"/>
</dbReference>
<name>A0A383BQG1_9ZZZZ</name>
<protein>
    <submittedName>
        <fullName evidence="1">Uncharacterized protein</fullName>
    </submittedName>
</protein>
<proteinExistence type="predicted"/>
<accession>A0A383BQG1</accession>
<dbReference type="SUPFAM" id="SSF53254">
    <property type="entry name" value="Phosphoglycerate mutase-like"/>
    <property type="match status" value="1"/>
</dbReference>
<gene>
    <name evidence="1" type="ORF">METZ01_LOCUS474945</name>
</gene>
<reference evidence="1" key="1">
    <citation type="submission" date="2018-05" db="EMBL/GenBank/DDBJ databases">
        <authorList>
            <person name="Lanie J.A."/>
            <person name="Ng W.-L."/>
            <person name="Kazmierczak K.M."/>
            <person name="Andrzejewski T.M."/>
            <person name="Davidsen T.M."/>
            <person name="Wayne K.J."/>
            <person name="Tettelin H."/>
            <person name="Glass J.I."/>
            <person name="Rusch D."/>
            <person name="Podicherti R."/>
            <person name="Tsui H.-C.T."/>
            <person name="Winkler M.E."/>
        </authorList>
    </citation>
    <scope>NUCLEOTIDE SEQUENCE</scope>
</reference>
<evidence type="ECO:0000313" key="1">
    <source>
        <dbReference type="EMBL" id="SVE22091.1"/>
    </source>
</evidence>
<dbReference type="AlphaFoldDB" id="A0A383BQG1"/>
<organism evidence="1">
    <name type="scientific">marine metagenome</name>
    <dbReference type="NCBI Taxonomy" id="408172"/>
    <lineage>
        <taxon>unclassified sequences</taxon>
        <taxon>metagenomes</taxon>
        <taxon>ecological metagenomes</taxon>
    </lineage>
</organism>
<feature type="non-terminal residue" evidence="1">
    <location>
        <position position="1"/>
    </location>
</feature>
<dbReference type="EMBL" id="UINC01202338">
    <property type="protein sequence ID" value="SVE22091.1"/>
    <property type="molecule type" value="Genomic_DNA"/>
</dbReference>